<keyword evidence="2" id="KW-1133">Transmembrane helix</keyword>
<feature type="transmembrane region" description="Helical" evidence="2">
    <location>
        <begin position="6"/>
        <end position="26"/>
    </location>
</feature>
<feature type="compositionally biased region" description="Basic and acidic residues" evidence="1">
    <location>
        <begin position="75"/>
        <end position="85"/>
    </location>
</feature>
<reference evidence="3 4" key="1">
    <citation type="journal article" date="2023" name="Nucleic Acids Res.">
        <title>The hologenome of Daphnia magna reveals possible DNA methylation and microbiome-mediated evolution of the host genome.</title>
        <authorList>
            <person name="Chaturvedi A."/>
            <person name="Li X."/>
            <person name="Dhandapani V."/>
            <person name="Marshall H."/>
            <person name="Kissane S."/>
            <person name="Cuenca-Cambronero M."/>
            <person name="Asole G."/>
            <person name="Calvet F."/>
            <person name="Ruiz-Romero M."/>
            <person name="Marangio P."/>
            <person name="Guigo R."/>
            <person name="Rago D."/>
            <person name="Mirbahai L."/>
            <person name="Eastwood N."/>
            <person name="Colbourne J.K."/>
            <person name="Zhou J."/>
            <person name="Mallon E."/>
            <person name="Orsini L."/>
        </authorList>
    </citation>
    <scope>NUCLEOTIDE SEQUENCE [LARGE SCALE GENOMIC DNA]</scope>
    <source>
        <strain evidence="3">LRV0_1</strain>
    </source>
</reference>
<evidence type="ECO:0008006" key="5">
    <source>
        <dbReference type="Google" id="ProtNLM"/>
    </source>
</evidence>
<organism evidence="3 4">
    <name type="scientific">Daphnia magna</name>
    <dbReference type="NCBI Taxonomy" id="35525"/>
    <lineage>
        <taxon>Eukaryota</taxon>
        <taxon>Metazoa</taxon>
        <taxon>Ecdysozoa</taxon>
        <taxon>Arthropoda</taxon>
        <taxon>Crustacea</taxon>
        <taxon>Branchiopoda</taxon>
        <taxon>Diplostraca</taxon>
        <taxon>Cladocera</taxon>
        <taxon>Anomopoda</taxon>
        <taxon>Daphniidae</taxon>
        <taxon>Daphnia</taxon>
    </lineage>
</organism>
<sequence length="85" mass="10143">MERTWVTMFVPVRLLSLLVFYTELYYTREWRYARNATVHRKAKAECHRSTKAKMKEVFCNRNPLVPTVAGPQQHRQSDTLDRNSL</sequence>
<evidence type="ECO:0000313" key="3">
    <source>
        <dbReference type="EMBL" id="KAK4027387.1"/>
    </source>
</evidence>
<proteinExistence type="predicted"/>
<evidence type="ECO:0000313" key="4">
    <source>
        <dbReference type="Proteomes" id="UP001234178"/>
    </source>
</evidence>
<name>A0ABR0AQK7_9CRUS</name>
<gene>
    <name evidence="3" type="ORF">OUZ56_016430</name>
</gene>
<protein>
    <recommendedName>
        <fullName evidence="5">Secreted protein</fullName>
    </recommendedName>
</protein>
<evidence type="ECO:0000256" key="1">
    <source>
        <dbReference type="SAM" id="MobiDB-lite"/>
    </source>
</evidence>
<feature type="region of interest" description="Disordered" evidence="1">
    <location>
        <begin position="65"/>
        <end position="85"/>
    </location>
</feature>
<keyword evidence="4" id="KW-1185">Reference proteome</keyword>
<dbReference type="EMBL" id="JAOYFB010000038">
    <property type="protein sequence ID" value="KAK4027387.1"/>
    <property type="molecule type" value="Genomic_DNA"/>
</dbReference>
<dbReference type="Proteomes" id="UP001234178">
    <property type="component" value="Unassembled WGS sequence"/>
</dbReference>
<accession>A0ABR0AQK7</accession>
<keyword evidence="2" id="KW-0472">Membrane</keyword>
<keyword evidence="2" id="KW-0812">Transmembrane</keyword>
<evidence type="ECO:0000256" key="2">
    <source>
        <dbReference type="SAM" id="Phobius"/>
    </source>
</evidence>
<comment type="caution">
    <text evidence="3">The sequence shown here is derived from an EMBL/GenBank/DDBJ whole genome shotgun (WGS) entry which is preliminary data.</text>
</comment>